<keyword evidence="9" id="KW-1185">Reference proteome</keyword>
<feature type="transmembrane region" description="Helical" evidence="6">
    <location>
        <begin position="1160"/>
        <end position="1184"/>
    </location>
</feature>
<evidence type="ECO:0000313" key="8">
    <source>
        <dbReference type="EMBL" id="PPQ64573.1"/>
    </source>
</evidence>
<feature type="transmembrane region" description="Helical" evidence="6">
    <location>
        <begin position="863"/>
        <end position="885"/>
    </location>
</feature>
<organism evidence="8 9">
    <name type="scientific">Gymnopilus dilepis</name>
    <dbReference type="NCBI Taxonomy" id="231916"/>
    <lineage>
        <taxon>Eukaryota</taxon>
        <taxon>Fungi</taxon>
        <taxon>Dikarya</taxon>
        <taxon>Basidiomycota</taxon>
        <taxon>Agaricomycotina</taxon>
        <taxon>Agaricomycetes</taxon>
        <taxon>Agaricomycetidae</taxon>
        <taxon>Agaricales</taxon>
        <taxon>Agaricineae</taxon>
        <taxon>Hymenogastraceae</taxon>
        <taxon>Gymnopilus</taxon>
    </lineage>
</organism>
<comment type="subcellular location">
    <subcellularLocation>
        <location evidence="1">Membrane</location>
    </subcellularLocation>
</comment>
<feature type="transmembrane region" description="Helical" evidence="6">
    <location>
        <begin position="979"/>
        <end position="1000"/>
    </location>
</feature>
<dbReference type="PANTHER" id="PTHR38134:SF2">
    <property type="entry name" value="GALACTOKINASE"/>
    <property type="match status" value="1"/>
</dbReference>
<keyword evidence="2 6" id="KW-0812">Transmembrane</keyword>
<feature type="transmembrane region" description="Helical" evidence="6">
    <location>
        <begin position="1196"/>
        <end position="1214"/>
    </location>
</feature>
<accession>A0A409VC11</accession>
<dbReference type="Gene3D" id="3.40.50.2000">
    <property type="entry name" value="Glycogen Phosphorylase B"/>
    <property type="match status" value="1"/>
</dbReference>
<feature type="compositionally biased region" description="Basic and acidic residues" evidence="5">
    <location>
        <begin position="620"/>
        <end position="634"/>
    </location>
</feature>
<keyword evidence="4 6" id="KW-0472">Membrane</keyword>
<dbReference type="Pfam" id="PF01490">
    <property type="entry name" value="Aa_trans"/>
    <property type="match status" value="1"/>
</dbReference>
<dbReference type="PANTHER" id="PTHR38134">
    <property type="entry name" value="SLR1395 PROTEIN"/>
    <property type="match status" value="1"/>
</dbReference>
<feature type="transmembrane region" description="Helical" evidence="6">
    <location>
        <begin position="906"/>
        <end position="929"/>
    </location>
</feature>
<feature type="domain" description="Amino acid transporter transmembrane" evidence="7">
    <location>
        <begin position="832"/>
        <end position="1214"/>
    </location>
</feature>
<name>A0A409VC11_9AGAR</name>
<dbReference type="Proteomes" id="UP000284706">
    <property type="component" value="Unassembled WGS sequence"/>
</dbReference>
<comment type="caution">
    <text evidence="8">The sequence shown here is derived from an EMBL/GenBank/DDBJ whole genome shotgun (WGS) entry which is preliminary data.</text>
</comment>
<gene>
    <name evidence="8" type="ORF">CVT26_001971</name>
</gene>
<evidence type="ECO:0000256" key="6">
    <source>
        <dbReference type="SAM" id="Phobius"/>
    </source>
</evidence>
<proteinExistence type="predicted"/>
<evidence type="ECO:0000256" key="2">
    <source>
        <dbReference type="ARBA" id="ARBA00022692"/>
    </source>
</evidence>
<dbReference type="OrthoDB" id="1684102at2759"/>
<sequence>MLPAPPLCLAYYCSGHGYGHATRVSAFTRYLLSGSSGDNKPIVYIVSSAPERVFADSIACGARYRFAEIDPVIVQPLAYRVDRRKSVDVLKKFLDKKDELLDREVKWLREINAHGVLSDAAFLGCLAGKTAGLPSVLSTNFSFDSVYSYLSTPLLDVSPSPHHIMPHADLKSSIEDMMPDIPIPYEELAPLVAQIHAGYRCADLLVRLPGYIPIPSFCMDPPLPSFNWIDMNTKSLRPDIVQKLTKPFESRPIHPSLPGPWPRCKSVKRSVMQAPLLVRPPNLDVSVYTFEGRSRFLSSIGIPPDFHDPKTTKILIVSFGGQVFRRPSSSRPSSRCHSRSASRESLPDMVLKSSSMPSEHGHTQALRHSHPNDSDVDTLKNNQAFKENIPPARSLDLQIPITARTPSKEQLDSPVSPRPTPLSTPGHIWVPGAPPASKPLMSPGSKPSSMVIPIVNTIPPTPQEVYVFEDLDEDIPRLLPDPSWVAVVCGVSKEQWNSQVQGEDSELPEGFFVAPRDVYMPDLTAAGDVLLGKLGYGTVSECVDACTPFVYVSRPLFIEEHGLRLLLDQEGVGVELSRQSYEAGDWASAVNEAYAKGKAMKEKKRQDMANGIRVHKKEKAKVIERHLVPNEQRTKAGQAESTKSTAASLLDVPTGSDDSTPRSRRSSAGAAQRAAREDSEPFPIPYHAPGADVTHEIYKWHSDQRRQANRVRSASFAGPSQPPHPAFEHIHEPGGFRRNYVLLRANENGEQPQILSNFIDFLYLFGHFAGEDLEDEDEDKEDEGLGDISEDLAASGGLPEIDETTALLQTPSVSRSRSRTRFRKDPASTQGTATVTQAVLMLLKSFVGTGVLFLGRAFYNGGLLFSAVTFTFIAFISLYSFLLLVKTKFVVSGSFGDIGGALYGPWMRYLILGSIVVSQIGFVAAYTIFVAENLQAFVLGVTNCLKLIPVQHFILLELVVFLPLVLVRNLAKLSSTALVADAFILAGLIYIFGSEISIITQRGIADVKMFNPKDFSLFVGTAVFSFEGIGLVIPITDAMREPHKFPMALSGVMIFLLLLFGGAGMLAYMTFGSEIQTVVLVNLDSHSKMVQSVQFLYALAILLSVPLQLFPAIRILENGIFTRSGKADPRVKWLKNSFRFATVFLCTAISWVGAADLDKFVAFVGCFACVPLCYVYPAMLHYRACSRTRTDKAKDIALIIFGLFAAAYTTVQTVKSQIRSKVRRTEDAKLKAIIYNLTLQVLEE</sequence>
<dbReference type="GO" id="GO:0016020">
    <property type="term" value="C:membrane"/>
    <property type="evidence" value="ECO:0007669"/>
    <property type="project" value="UniProtKB-SubCell"/>
</dbReference>
<feature type="region of interest" description="Disordered" evidence="5">
    <location>
        <begin position="325"/>
        <end position="378"/>
    </location>
</feature>
<keyword evidence="3 6" id="KW-1133">Transmembrane helix</keyword>
<dbReference type="STRING" id="231916.A0A409VC11"/>
<evidence type="ECO:0000256" key="1">
    <source>
        <dbReference type="ARBA" id="ARBA00004370"/>
    </source>
</evidence>
<dbReference type="InParanoid" id="A0A409VC11"/>
<dbReference type="AlphaFoldDB" id="A0A409VC11"/>
<feature type="region of interest" description="Disordered" evidence="5">
    <location>
        <begin position="404"/>
        <end position="426"/>
    </location>
</feature>
<feature type="transmembrane region" description="Helical" evidence="6">
    <location>
        <begin position="949"/>
        <end position="967"/>
    </location>
</feature>
<evidence type="ECO:0000256" key="4">
    <source>
        <dbReference type="ARBA" id="ARBA00023136"/>
    </source>
</evidence>
<reference evidence="8 9" key="1">
    <citation type="journal article" date="2018" name="Evol. Lett.">
        <title>Horizontal gene cluster transfer increased hallucinogenic mushroom diversity.</title>
        <authorList>
            <person name="Reynolds H.T."/>
            <person name="Vijayakumar V."/>
            <person name="Gluck-Thaler E."/>
            <person name="Korotkin H.B."/>
            <person name="Matheny P.B."/>
            <person name="Slot J.C."/>
        </authorList>
    </citation>
    <scope>NUCLEOTIDE SEQUENCE [LARGE SCALE GENOMIC DNA]</scope>
    <source>
        <strain evidence="8 9">SRW20</strain>
    </source>
</reference>
<dbReference type="InterPro" id="IPR053205">
    <property type="entry name" value="GHMP_kinase_L-arabinokinase"/>
</dbReference>
<protein>
    <recommendedName>
        <fullName evidence="7">Amino acid transporter transmembrane domain-containing protein</fullName>
    </recommendedName>
</protein>
<feature type="transmembrane region" description="Helical" evidence="6">
    <location>
        <begin position="1015"/>
        <end position="1035"/>
    </location>
</feature>
<feature type="transmembrane region" description="Helical" evidence="6">
    <location>
        <begin position="1137"/>
        <end position="1154"/>
    </location>
</feature>
<evidence type="ECO:0000259" key="7">
    <source>
        <dbReference type="Pfam" id="PF01490"/>
    </source>
</evidence>
<feature type="region of interest" description="Disordered" evidence="5">
    <location>
        <begin position="597"/>
        <end position="684"/>
    </location>
</feature>
<feature type="transmembrane region" description="Helical" evidence="6">
    <location>
        <begin position="1095"/>
        <end position="1116"/>
    </location>
</feature>
<evidence type="ECO:0000313" key="9">
    <source>
        <dbReference type="Proteomes" id="UP000284706"/>
    </source>
</evidence>
<evidence type="ECO:0000256" key="3">
    <source>
        <dbReference type="ARBA" id="ARBA00022989"/>
    </source>
</evidence>
<dbReference type="EMBL" id="NHYE01005665">
    <property type="protein sequence ID" value="PPQ64573.1"/>
    <property type="molecule type" value="Genomic_DNA"/>
</dbReference>
<evidence type="ECO:0000256" key="5">
    <source>
        <dbReference type="SAM" id="MobiDB-lite"/>
    </source>
</evidence>
<feature type="transmembrane region" description="Helical" evidence="6">
    <location>
        <begin position="1047"/>
        <end position="1071"/>
    </location>
</feature>
<dbReference type="InterPro" id="IPR013057">
    <property type="entry name" value="AA_transpt_TM"/>
</dbReference>